<evidence type="ECO:0000313" key="2">
    <source>
        <dbReference type="EMBL" id="KAF7632715.1"/>
    </source>
</evidence>
<dbReference type="EMBL" id="JABEBT010000095">
    <property type="protein sequence ID" value="KAF7632715.1"/>
    <property type="molecule type" value="Genomic_DNA"/>
</dbReference>
<sequence>MIILMKIFQKKRKKVEIEEDEEYQDFRGSDSGKEEEINEWKGEEKNKIINSKQPEKVIYQLRDESRPKEFFLRNKTNKITTERNNDEPYFDISSDNNLTKKEMNTLTNFKINWDEEEEDEENQSCSSSSLINTEMREESINYDNNYIYVAEGKLINFDDE</sequence>
<evidence type="ECO:0000256" key="1">
    <source>
        <dbReference type="SAM" id="MobiDB-lite"/>
    </source>
</evidence>
<feature type="region of interest" description="Disordered" evidence="1">
    <location>
        <begin position="19"/>
        <end position="43"/>
    </location>
</feature>
<proteinExistence type="predicted"/>
<gene>
    <name evidence="2" type="ORF">Mgra_00007855</name>
</gene>
<dbReference type="Proteomes" id="UP000605970">
    <property type="component" value="Unassembled WGS sequence"/>
</dbReference>
<reference evidence="2" key="1">
    <citation type="journal article" date="2020" name="Ecol. Evol.">
        <title>Genome structure and content of the rice root-knot nematode (Meloidogyne graminicola).</title>
        <authorList>
            <person name="Phan N.T."/>
            <person name="Danchin E.G.J."/>
            <person name="Klopp C."/>
            <person name="Perfus-Barbeoch L."/>
            <person name="Kozlowski D.K."/>
            <person name="Koutsovoulos G.D."/>
            <person name="Lopez-Roques C."/>
            <person name="Bouchez O."/>
            <person name="Zahm M."/>
            <person name="Besnard G."/>
            <person name="Bellafiore S."/>
        </authorList>
    </citation>
    <scope>NUCLEOTIDE SEQUENCE</scope>
    <source>
        <strain evidence="2">VN-18</strain>
    </source>
</reference>
<feature type="compositionally biased region" description="Basic and acidic residues" evidence="1">
    <location>
        <begin position="24"/>
        <end position="43"/>
    </location>
</feature>
<comment type="caution">
    <text evidence="2">The sequence shown here is derived from an EMBL/GenBank/DDBJ whole genome shotgun (WGS) entry which is preliminary data.</text>
</comment>
<dbReference type="AlphaFoldDB" id="A0A8S9ZHE9"/>
<keyword evidence="3" id="KW-1185">Reference proteome</keyword>
<accession>A0A8S9ZHE9</accession>
<evidence type="ECO:0000313" key="3">
    <source>
        <dbReference type="Proteomes" id="UP000605970"/>
    </source>
</evidence>
<protein>
    <submittedName>
        <fullName evidence="2">Uncharacterized protein</fullName>
    </submittedName>
</protein>
<organism evidence="2 3">
    <name type="scientific">Meloidogyne graminicola</name>
    <dbReference type="NCBI Taxonomy" id="189291"/>
    <lineage>
        <taxon>Eukaryota</taxon>
        <taxon>Metazoa</taxon>
        <taxon>Ecdysozoa</taxon>
        <taxon>Nematoda</taxon>
        <taxon>Chromadorea</taxon>
        <taxon>Rhabditida</taxon>
        <taxon>Tylenchina</taxon>
        <taxon>Tylenchomorpha</taxon>
        <taxon>Tylenchoidea</taxon>
        <taxon>Meloidogynidae</taxon>
        <taxon>Meloidogyninae</taxon>
        <taxon>Meloidogyne</taxon>
    </lineage>
</organism>
<name>A0A8S9ZHE9_9BILA</name>